<reference evidence="1" key="1">
    <citation type="journal article" date="2015" name="PeerJ">
        <title>First genomic representation of candidate bacterial phylum KSB3 points to enhanced environmental sensing as a trigger of wastewater bulking.</title>
        <authorList>
            <person name="Sekiguchi Y."/>
            <person name="Ohashi A."/>
            <person name="Parks D.H."/>
            <person name="Yamauchi T."/>
            <person name="Tyson G.W."/>
            <person name="Hugenholtz P."/>
        </authorList>
    </citation>
    <scope>NUCLEOTIDE SEQUENCE [LARGE SCALE GENOMIC DNA]</scope>
</reference>
<dbReference type="SUPFAM" id="SSF50405">
    <property type="entry name" value="Actin-crosslinking proteins"/>
    <property type="match status" value="1"/>
</dbReference>
<dbReference type="AlphaFoldDB" id="A0A081C3K2"/>
<name>A0A081C3K2_VECG1</name>
<dbReference type="HOGENOM" id="CLU_1792663_0_0_0"/>
<accession>A0A081C3K2</accession>
<dbReference type="InterPro" id="IPR010414">
    <property type="entry name" value="FRG1"/>
</dbReference>
<keyword evidence="2" id="KW-1185">Reference proteome</keyword>
<proteinExistence type="predicted"/>
<gene>
    <name evidence="1" type="ORF">U27_06133</name>
</gene>
<sequence>MKHIAHWEGSKIIQLRSSRGGGDYVFAQDSQHDISMAIAQGVYNNLKTIFELVELGDDKVALIASNGQYVRTKDGGGGGLILDRSQIRSHETFKLTKHQGGVSLQAHNGHYVRATNDNKLVVDSSHISKWVIFLLIDGAKIFES</sequence>
<organism evidence="1">
    <name type="scientific">Vecturithrix granuli</name>
    <dbReference type="NCBI Taxonomy" id="1499967"/>
    <lineage>
        <taxon>Bacteria</taxon>
        <taxon>Candidatus Moduliflexota</taxon>
        <taxon>Candidatus Vecturitrichia</taxon>
        <taxon>Candidatus Vecturitrichales</taxon>
        <taxon>Candidatus Vecturitrichaceae</taxon>
        <taxon>Candidatus Vecturithrix</taxon>
    </lineage>
</organism>
<dbReference type="Pfam" id="PF06229">
    <property type="entry name" value="FRG1"/>
    <property type="match status" value="1"/>
</dbReference>
<evidence type="ECO:0008006" key="3">
    <source>
        <dbReference type="Google" id="ProtNLM"/>
    </source>
</evidence>
<dbReference type="CDD" id="cd00257">
    <property type="entry name" value="beta-trefoil_FSCN-like"/>
    <property type="match status" value="1"/>
</dbReference>
<dbReference type="InterPro" id="IPR008999">
    <property type="entry name" value="Actin-crosslinking"/>
</dbReference>
<dbReference type="EMBL" id="DF820469">
    <property type="protein sequence ID" value="GAK59157.1"/>
    <property type="molecule type" value="Genomic_DNA"/>
</dbReference>
<evidence type="ECO:0000313" key="2">
    <source>
        <dbReference type="Proteomes" id="UP000030661"/>
    </source>
</evidence>
<protein>
    <recommendedName>
        <fullName evidence="3">Fascin domain-containing protein</fullName>
    </recommendedName>
</protein>
<evidence type="ECO:0000313" key="1">
    <source>
        <dbReference type="EMBL" id="GAK59157.1"/>
    </source>
</evidence>
<dbReference type="Proteomes" id="UP000030661">
    <property type="component" value="Unassembled WGS sequence"/>
</dbReference>
<dbReference type="Gene3D" id="2.80.10.50">
    <property type="match status" value="1"/>
</dbReference>